<dbReference type="EMBL" id="KX855660">
    <property type="protein sequence ID" value="AQQ80419.1"/>
    <property type="molecule type" value="Genomic_DNA"/>
</dbReference>
<dbReference type="GeneID" id="39105831"/>
<name>A0A1S5YE27_9BBAC</name>
<sequence>MSLRQTMADGVCVECDASNVPEYVSVRRCESVNYTNNSLLGRALALARRAIQDDNDGDGVLAQILRHNPLHLLTPDKLLIVRRVLSSVCSSDMSATIDRLLRLLLDK</sequence>
<dbReference type="KEGG" id="vg:39105831"/>
<dbReference type="RefSeq" id="YP_009345871.1">
    <property type="nucleotide sequence ID" value="NC_033780.2"/>
</dbReference>
<evidence type="ECO:0000313" key="2">
    <source>
        <dbReference type="Proteomes" id="UP000203651"/>
    </source>
</evidence>
<evidence type="ECO:0000313" key="1">
    <source>
        <dbReference type="EMBL" id="AQQ80419.1"/>
    </source>
</evidence>
<protein>
    <submittedName>
        <fullName evidence="1">ORF153</fullName>
    </submittedName>
</protein>
<dbReference type="Proteomes" id="UP000203651">
    <property type="component" value="Segment"/>
</dbReference>
<keyword evidence="2" id="KW-1185">Reference proteome</keyword>
<reference evidence="1 2" key="1">
    <citation type="journal article" date="2017" name="PLoS ONE">
        <title>The Complete Genome Sequence of a Second Distinct Betabaculovirus from the True Armyworm, Mythimna unipuncta.</title>
        <authorList>
            <person name="Harrison R.L."/>
            <person name="Rowley D.L."/>
            <person name="Mowery J."/>
            <person name="Bauchan G.R."/>
            <person name="Theilmann D.A."/>
            <person name="Rohrmann G.F."/>
            <person name="Erlandson M.A."/>
        </authorList>
    </citation>
    <scope>NUCLEOTIDE SEQUENCE [LARGE SCALE GENOMIC DNA]</scope>
    <source>
        <strain evidence="1">MyunGV#8</strain>
    </source>
</reference>
<accession>A0A1S5YE27</accession>
<proteinExistence type="predicted"/>
<organism evidence="1 2">
    <name type="scientific">Betabaculovirus altermyunipunctae</name>
    <dbReference type="NCBI Taxonomy" id="3051996"/>
    <lineage>
        <taxon>Viruses</taxon>
        <taxon>Viruses incertae sedis</taxon>
        <taxon>Naldaviricetes</taxon>
        <taxon>Lefavirales</taxon>
        <taxon>Baculoviridae</taxon>
        <taxon>Betabaculovirus</taxon>
    </lineage>
</organism>